<evidence type="ECO:0000256" key="12">
    <source>
        <dbReference type="HAMAP-Rule" id="MF_01351"/>
    </source>
</evidence>
<keyword evidence="16" id="KW-1185">Reference proteome</keyword>
<dbReference type="GO" id="GO:0048038">
    <property type="term" value="F:quinone binding"/>
    <property type="evidence" value="ECO:0007669"/>
    <property type="project" value="UniProtKB-KW"/>
</dbReference>
<dbReference type="EMBL" id="CP012159">
    <property type="protein sequence ID" value="AKT43865.1"/>
    <property type="molecule type" value="Genomic_DNA"/>
</dbReference>
<evidence type="ECO:0000256" key="7">
    <source>
        <dbReference type="ARBA" id="ARBA00023004"/>
    </source>
</evidence>
<keyword evidence="8 12" id="KW-0411">Iron-sulfur</keyword>
<keyword evidence="5" id="KW-0677">Repeat</keyword>
<feature type="binding site" evidence="12">
    <location>
        <position position="161"/>
    </location>
    <ligand>
        <name>[4Fe-4S] cluster</name>
        <dbReference type="ChEBI" id="CHEBI:49883"/>
        <label>1</label>
    </ligand>
</feature>
<keyword evidence="10 12" id="KW-0830">Ubiquinone</keyword>
<feature type="compositionally biased region" description="Basic and acidic residues" evidence="13">
    <location>
        <begin position="197"/>
        <end position="224"/>
    </location>
</feature>
<feature type="domain" description="4Fe-4S ferredoxin-type" evidence="14">
    <location>
        <begin position="142"/>
        <end position="171"/>
    </location>
</feature>
<evidence type="ECO:0000256" key="13">
    <source>
        <dbReference type="SAM" id="MobiDB-lite"/>
    </source>
</evidence>
<evidence type="ECO:0000256" key="2">
    <source>
        <dbReference type="ARBA" id="ARBA00022485"/>
    </source>
</evidence>
<comment type="subunit">
    <text evidence="12">NDH-1 is composed of 14 different subunits. Subunits NuoA, H, J, K, L, M, N constitute the membrane sector of the complex.</text>
</comment>
<dbReference type="GO" id="GO:0051539">
    <property type="term" value="F:4 iron, 4 sulfur cluster binding"/>
    <property type="evidence" value="ECO:0007669"/>
    <property type="project" value="UniProtKB-KW"/>
</dbReference>
<keyword evidence="4 12" id="KW-0479">Metal-binding</keyword>
<evidence type="ECO:0000256" key="9">
    <source>
        <dbReference type="ARBA" id="ARBA00023027"/>
    </source>
</evidence>
<dbReference type="PROSITE" id="PS51379">
    <property type="entry name" value="4FE4S_FER_2"/>
    <property type="match status" value="2"/>
</dbReference>
<dbReference type="InterPro" id="IPR017900">
    <property type="entry name" value="4Fe4S_Fe_S_CS"/>
</dbReference>
<keyword evidence="9 12" id="KW-0520">NAD</keyword>
<feature type="binding site" evidence="12">
    <location>
        <position position="151"/>
    </location>
    <ligand>
        <name>[4Fe-4S] cluster</name>
        <dbReference type="ChEBI" id="CHEBI:49883"/>
        <label>2</label>
    </ligand>
</feature>
<comment type="subcellular location">
    <subcellularLocation>
        <location evidence="12">Cell membrane</location>
        <topology evidence="12">Peripheral membrane protein</topology>
    </subcellularLocation>
</comment>
<feature type="binding site" evidence="12">
    <location>
        <position position="112"/>
    </location>
    <ligand>
        <name>[4Fe-4S] cluster</name>
        <dbReference type="ChEBI" id="CHEBI:49883"/>
        <label>1</label>
    </ligand>
</feature>
<dbReference type="GO" id="GO:0005506">
    <property type="term" value="F:iron ion binding"/>
    <property type="evidence" value="ECO:0007669"/>
    <property type="project" value="UniProtKB-UniRule"/>
</dbReference>
<dbReference type="PATRIC" id="fig|52.7.peg.8907"/>
<dbReference type="HAMAP" id="MF_01351">
    <property type="entry name" value="NDH1_NuoI"/>
    <property type="match status" value="1"/>
</dbReference>
<dbReference type="GO" id="GO:0050136">
    <property type="term" value="F:NADH dehydrogenase (quinone) (non-electrogenic) activity"/>
    <property type="evidence" value="ECO:0007669"/>
    <property type="project" value="UniProtKB-UniRule"/>
</dbReference>
<evidence type="ECO:0000256" key="10">
    <source>
        <dbReference type="ARBA" id="ARBA00023075"/>
    </source>
</evidence>
<proteinExistence type="inferred from homology"/>
<comment type="similarity">
    <text evidence="12">Belongs to the complex I 23 kDa subunit family.</text>
</comment>
<evidence type="ECO:0000313" key="15">
    <source>
        <dbReference type="EMBL" id="AKT43865.1"/>
    </source>
</evidence>
<feature type="binding site" evidence="12">
    <location>
        <position position="106"/>
    </location>
    <ligand>
        <name>[4Fe-4S] cluster</name>
        <dbReference type="ChEBI" id="CHEBI:49883"/>
        <label>1</label>
    </ligand>
</feature>
<dbReference type="EC" id="7.1.1.-" evidence="12"/>
<feature type="region of interest" description="Disordered" evidence="13">
    <location>
        <begin position="1"/>
        <end position="29"/>
    </location>
</feature>
<keyword evidence="7 12" id="KW-0408">Iron</keyword>
<dbReference type="SUPFAM" id="SSF54862">
    <property type="entry name" value="4Fe-4S ferredoxins"/>
    <property type="match status" value="1"/>
</dbReference>
<dbReference type="Pfam" id="PF00037">
    <property type="entry name" value="Fer4"/>
    <property type="match status" value="1"/>
</dbReference>
<feature type="binding site" evidence="12">
    <location>
        <position position="116"/>
    </location>
    <ligand>
        <name>[4Fe-4S] cluster</name>
        <dbReference type="ChEBI" id="CHEBI:49883"/>
        <label>2</label>
    </ligand>
</feature>
<dbReference type="InterPro" id="IPR017896">
    <property type="entry name" value="4Fe4S_Fe-S-bd"/>
</dbReference>
<feature type="binding site" evidence="12">
    <location>
        <position position="157"/>
    </location>
    <ligand>
        <name>[4Fe-4S] cluster</name>
        <dbReference type="ChEBI" id="CHEBI:49883"/>
        <label>2</label>
    </ligand>
</feature>
<dbReference type="OrthoDB" id="9808559at2"/>
<evidence type="ECO:0000259" key="14">
    <source>
        <dbReference type="PROSITE" id="PS51379"/>
    </source>
</evidence>
<evidence type="ECO:0000256" key="3">
    <source>
        <dbReference type="ARBA" id="ARBA00022719"/>
    </source>
</evidence>
<name>A0A0K1ESF1_CHOCO</name>
<accession>A0A0K1ESF1</accession>
<evidence type="ECO:0000256" key="8">
    <source>
        <dbReference type="ARBA" id="ARBA00023014"/>
    </source>
</evidence>
<feature type="binding site" evidence="12">
    <location>
        <position position="154"/>
    </location>
    <ligand>
        <name>[4Fe-4S] cluster</name>
        <dbReference type="ChEBI" id="CHEBI:49883"/>
        <label>2</label>
    </ligand>
</feature>
<sequence length="224" mass="25213">MAKAPAPNPWTKPRGEPIKGKAIPRPSRTADVQSYIPAFLKGMSLTMKHFFKNTKETMLGQTPDPVLESLSEGVTTINYPEVKRPYPDRFRGLHRLTLRQDDSPRCVACLCCSTACPAQCIHIVAGEYPEGDARRGYERYPTSFVIDELRCIFCGFCVEACPCDAIRMDTGMHATAYDSREQFIYKRELLMSFTGRDGSRESANPRHEPGDLTHPGVTREHMSH</sequence>
<dbReference type="Proteomes" id="UP000067626">
    <property type="component" value="Chromosome"/>
</dbReference>
<keyword evidence="3 12" id="KW-0874">Quinone</keyword>
<evidence type="ECO:0000256" key="11">
    <source>
        <dbReference type="ARBA" id="ARBA00023136"/>
    </source>
</evidence>
<keyword evidence="2 12" id="KW-0004">4Fe-4S</keyword>
<dbReference type="PANTHER" id="PTHR10849">
    <property type="entry name" value="NADH DEHYDROGENASE UBIQUINONE IRON-SULFUR PROTEIN 8, MITOCHONDRIAL"/>
    <property type="match status" value="1"/>
</dbReference>
<comment type="function">
    <text evidence="12">NDH-1 shuttles electrons from NADH, via FMN and iron-sulfur (Fe-S) centers, to quinones in the respiratory chain. The immediate electron acceptor for the enzyme in this species is believed to be ubiquinone. Couples the redox reaction to proton translocation (for every two electrons transferred, four hydrogen ions are translocated across the cytoplasmic membrane), and thus conserves the redox energy in a proton gradient.</text>
</comment>
<dbReference type="InterPro" id="IPR010226">
    <property type="entry name" value="NADH_quinone_OxRdtase_chainI"/>
</dbReference>
<reference evidence="15 16" key="1">
    <citation type="submission" date="2015-07" db="EMBL/GenBank/DDBJ databases">
        <title>Genome analysis of myxobacterium Chondromyces crocatus Cm c5 reveals a high potential for natural compound synthesis and the genetic basis for the loss of fruiting body formation.</title>
        <authorList>
            <person name="Zaburannyi N."/>
            <person name="Bunk B."/>
            <person name="Maier J."/>
            <person name="Overmann J."/>
            <person name="Mueller R."/>
        </authorList>
    </citation>
    <scope>NUCLEOTIDE SEQUENCE [LARGE SCALE GENOMIC DNA]</scope>
    <source>
        <strain evidence="15 16">Cm c5</strain>
    </source>
</reference>
<keyword evidence="1 12" id="KW-1003">Cell membrane</keyword>
<evidence type="ECO:0000256" key="5">
    <source>
        <dbReference type="ARBA" id="ARBA00022737"/>
    </source>
</evidence>
<evidence type="ECO:0000256" key="6">
    <source>
        <dbReference type="ARBA" id="ARBA00022967"/>
    </source>
</evidence>
<feature type="region of interest" description="Disordered" evidence="13">
    <location>
        <begin position="196"/>
        <end position="224"/>
    </location>
</feature>
<dbReference type="RefSeq" id="WP_050435277.1">
    <property type="nucleotide sequence ID" value="NZ_CP012159.1"/>
</dbReference>
<dbReference type="Gene3D" id="3.30.70.3270">
    <property type="match status" value="1"/>
</dbReference>
<dbReference type="STRING" id="52.CMC5_081020"/>
<dbReference type="PROSITE" id="PS00198">
    <property type="entry name" value="4FE4S_FER_1"/>
    <property type="match status" value="2"/>
</dbReference>
<feature type="compositionally biased region" description="Pro residues" evidence="13">
    <location>
        <begin position="1"/>
        <end position="10"/>
    </location>
</feature>
<gene>
    <name evidence="12" type="primary">nuoI</name>
    <name evidence="15" type="ORF">CMC5_081020</name>
</gene>
<comment type="cofactor">
    <cofactor evidence="12">
        <name>[4Fe-4S] cluster</name>
        <dbReference type="ChEBI" id="CHEBI:49883"/>
    </cofactor>
    <text evidence="12">Binds 2 [4Fe-4S] clusters per subunit.</text>
</comment>
<comment type="catalytic activity">
    <reaction evidence="12">
        <text>a quinone + NADH + 5 H(+)(in) = a quinol + NAD(+) + 4 H(+)(out)</text>
        <dbReference type="Rhea" id="RHEA:57888"/>
        <dbReference type="ChEBI" id="CHEBI:15378"/>
        <dbReference type="ChEBI" id="CHEBI:24646"/>
        <dbReference type="ChEBI" id="CHEBI:57540"/>
        <dbReference type="ChEBI" id="CHEBI:57945"/>
        <dbReference type="ChEBI" id="CHEBI:132124"/>
    </reaction>
</comment>
<evidence type="ECO:0000256" key="4">
    <source>
        <dbReference type="ARBA" id="ARBA00022723"/>
    </source>
</evidence>
<protein>
    <recommendedName>
        <fullName evidence="12">NADH-quinone oxidoreductase subunit I</fullName>
        <ecNumber evidence="12">7.1.1.-</ecNumber>
    </recommendedName>
    <alternativeName>
        <fullName evidence="12">NADH dehydrogenase I subunit I</fullName>
    </alternativeName>
    <alternativeName>
        <fullName evidence="12">NDH-1 subunit I</fullName>
    </alternativeName>
</protein>
<dbReference type="PANTHER" id="PTHR10849:SF24">
    <property type="entry name" value="NADH-QUINONE OXIDOREDUCTASE SUBUNIT I 2"/>
    <property type="match status" value="1"/>
</dbReference>
<organism evidence="15 16">
    <name type="scientific">Chondromyces crocatus</name>
    <dbReference type="NCBI Taxonomy" id="52"/>
    <lineage>
        <taxon>Bacteria</taxon>
        <taxon>Pseudomonadati</taxon>
        <taxon>Myxococcota</taxon>
        <taxon>Polyangia</taxon>
        <taxon>Polyangiales</taxon>
        <taxon>Polyangiaceae</taxon>
        <taxon>Chondromyces</taxon>
    </lineage>
</organism>
<dbReference type="KEGG" id="ccro:CMC5_081020"/>
<dbReference type="AlphaFoldDB" id="A0A0K1ESF1"/>
<feature type="domain" description="4Fe-4S ferredoxin-type" evidence="14">
    <location>
        <begin position="96"/>
        <end position="126"/>
    </location>
</feature>
<evidence type="ECO:0000313" key="16">
    <source>
        <dbReference type="Proteomes" id="UP000067626"/>
    </source>
</evidence>
<keyword evidence="11 12" id="KW-0472">Membrane</keyword>
<feature type="binding site" evidence="12">
    <location>
        <position position="109"/>
    </location>
    <ligand>
        <name>[4Fe-4S] cluster</name>
        <dbReference type="ChEBI" id="CHEBI:49883"/>
        <label>1</label>
    </ligand>
</feature>
<evidence type="ECO:0000256" key="1">
    <source>
        <dbReference type="ARBA" id="ARBA00022475"/>
    </source>
</evidence>
<keyword evidence="6 12" id="KW-1278">Translocase</keyword>
<dbReference type="GO" id="GO:0005886">
    <property type="term" value="C:plasma membrane"/>
    <property type="evidence" value="ECO:0007669"/>
    <property type="project" value="UniProtKB-SubCell"/>
</dbReference>